<dbReference type="GO" id="GO:0016987">
    <property type="term" value="F:sigma factor activity"/>
    <property type="evidence" value="ECO:0007669"/>
    <property type="project" value="UniProtKB-KW"/>
</dbReference>
<dbReference type="InterPro" id="IPR013249">
    <property type="entry name" value="RNA_pol_sigma70_r4_t2"/>
</dbReference>
<dbReference type="Pfam" id="PF04542">
    <property type="entry name" value="Sigma70_r2"/>
    <property type="match status" value="1"/>
</dbReference>
<dbReference type="AlphaFoldDB" id="A0A1C4EPN3"/>
<dbReference type="Proteomes" id="UP000242818">
    <property type="component" value="Unassembled WGS sequence"/>
</dbReference>
<evidence type="ECO:0000256" key="2">
    <source>
        <dbReference type="ARBA" id="ARBA00023015"/>
    </source>
</evidence>
<dbReference type="Gene3D" id="1.10.1740.10">
    <property type="match status" value="1"/>
</dbReference>
<dbReference type="SUPFAM" id="SSF88659">
    <property type="entry name" value="Sigma3 and sigma4 domains of RNA polymerase sigma factors"/>
    <property type="match status" value="1"/>
</dbReference>
<keyword evidence="3" id="KW-0731">Sigma factor</keyword>
<dbReference type="Gene3D" id="1.10.10.10">
    <property type="entry name" value="Winged helix-like DNA-binding domain superfamily/Winged helix DNA-binding domain"/>
    <property type="match status" value="1"/>
</dbReference>
<proteinExistence type="inferred from homology"/>
<feature type="domain" description="RNA polymerase sigma factor 70 region 4 type 2" evidence="6">
    <location>
        <begin position="145"/>
        <end position="196"/>
    </location>
</feature>
<dbReference type="SUPFAM" id="SSF88946">
    <property type="entry name" value="Sigma2 domain of RNA polymerase sigma factors"/>
    <property type="match status" value="1"/>
</dbReference>
<gene>
    <name evidence="7" type="ORF">GA0116948_10994</name>
</gene>
<dbReference type="InterPro" id="IPR013324">
    <property type="entry name" value="RNA_pol_sigma_r3/r4-like"/>
</dbReference>
<dbReference type="InterPro" id="IPR039425">
    <property type="entry name" value="RNA_pol_sigma-70-like"/>
</dbReference>
<dbReference type="InterPro" id="IPR014327">
    <property type="entry name" value="RNA_pol_sigma70_bacteroid"/>
</dbReference>
<dbReference type="EMBL" id="FMAR01000009">
    <property type="protein sequence ID" value="SCC45526.1"/>
    <property type="molecule type" value="Genomic_DNA"/>
</dbReference>
<evidence type="ECO:0000256" key="3">
    <source>
        <dbReference type="ARBA" id="ARBA00023082"/>
    </source>
</evidence>
<accession>A0A1C4EPN3</accession>
<keyword evidence="2" id="KW-0805">Transcription regulation</keyword>
<dbReference type="CDD" id="cd06171">
    <property type="entry name" value="Sigma70_r4"/>
    <property type="match status" value="1"/>
</dbReference>
<evidence type="ECO:0000256" key="4">
    <source>
        <dbReference type="ARBA" id="ARBA00023163"/>
    </source>
</evidence>
<dbReference type="NCBIfam" id="TIGR02985">
    <property type="entry name" value="Sig70_bacteroi1"/>
    <property type="match status" value="1"/>
</dbReference>
<protein>
    <submittedName>
        <fullName evidence="7">RNA polymerase sigma-70 factor, ECF subfamily</fullName>
    </submittedName>
</protein>
<dbReference type="OrthoDB" id="659569at2"/>
<dbReference type="InterPro" id="IPR014284">
    <property type="entry name" value="RNA_pol_sigma-70_dom"/>
</dbReference>
<sequence>MSIRENLGRFVRKEKNNGCCMKESSGEYSDSQLLVLVQQGDKDAFTLLYNRYWDKLLVYVMRAVQVQSDAEDIVQELFISLWKRRESLDIRSALSTYLFNSARYGAIRYIEKNITRSNYLEFLSKTTPAAPAADQALALKEVSAQMEEVVAGMPERMQQVFRLSREQHLSHREIAAQLGISEETVKKQIYRALQLLRARFGDIPSALLVYMTLYLFF</sequence>
<name>A0A1C4EPN3_9BACT</name>
<dbReference type="STRING" id="1335309.GA0116948_10994"/>
<keyword evidence="8" id="KW-1185">Reference proteome</keyword>
<keyword evidence="4" id="KW-0804">Transcription</keyword>
<dbReference type="InterPro" id="IPR036388">
    <property type="entry name" value="WH-like_DNA-bd_sf"/>
</dbReference>
<dbReference type="GO" id="GO:0003677">
    <property type="term" value="F:DNA binding"/>
    <property type="evidence" value="ECO:0007669"/>
    <property type="project" value="InterPro"/>
</dbReference>
<dbReference type="PANTHER" id="PTHR43133:SF46">
    <property type="entry name" value="RNA POLYMERASE SIGMA-70 FACTOR ECF SUBFAMILY"/>
    <property type="match status" value="1"/>
</dbReference>
<comment type="similarity">
    <text evidence="1">Belongs to the sigma-70 factor family. ECF subfamily.</text>
</comment>
<dbReference type="InterPro" id="IPR007627">
    <property type="entry name" value="RNA_pol_sigma70_r2"/>
</dbReference>
<dbReference type="PANTHER" id="PTHR43133">
    <property type="entry name" value="RNA POLYMERASE ECF-TYPE SIGMA FACTO"/>
    <property type="match status" value="1"/>
</dbReference>
<organism evidence="7 8">
    <name type="scientific">Chitinophaga costaii</name>
    <dbReference type="NCBI Taxonomy" id="1335309"/>
    <lineage>
        <taxon>Bacteria</taxon>
        <taxon>Pseudomonadati</taxon>
        <taxon>Bacteroidota</taxon>
        <taxon>Chitinophagia</taxon>
        <taxon>Chitinophagales</taxon>
        <taxon>Chitinophagaceae</taxon>
        <taxon>Chitinophaga</taxon>
    </lineage>
</organism>
<evidence type="ECO:0000259" key="5">
    <source>
        <dbReference type="Pfam" id="PF04542"/>
    </source>
</evidence>
<evidence type="ECO:0000256" key="1">
    <source>
        <dbReference type="ARBA" id="ARBA00010641"/>
    </source>
</evidence>
<dbReference type="Pfam" id="PF08281">
    <property type="entry name" value="Sigma70_r4_2"/>
    <property type="match status" value="1"/>
</dbReference>
<feature type="domain" description="RNA polymerase sigma-70 region 2" evidence="5">
    <location>
        <begin position="48"/>
        <end position="113"/>
    </location>
</feature>
<dbReference type="InterPro" id="IPR013325">
    <property type="entry name" value="RNA_pol_sigma_r2"/>
</dbReference>
<dbReference type="GO" id="GO:0006352">
    <property type="term" value="P:DNA-templated transcription initiation"/>
    <property type="evidence" value="ECO:0007669"/>
    <property type="project" value="InterPro"/>
</dbReference>
<evidence type="ECO:0000259" key="6">
    <source>
        <dbReference type="Pfam" id="PF08281"/>
    </source>
</evidence>
<dbReference type="NCBIfam" id="TIGR02937">
    <property type="entry name" value="sigma70-ECF"/>
    <property type="match status" value="1"/>
</dbReference>
<evidence type="ECO:0000313" key="7">
    <source>
        <dbReference type="EMBL" id="SCC45526.1"/>
    </source>
</evidence>
<evidence type="ECO:0000313" key="8">
    <source>
        <dbReference type="Proteomes" id="UP000242818"/>
    </source>
</evidence>
<reference evidence="7 8" key="1">
    <citation type="submission" date="2016-08" db="EMBL/GenBank/DDBJ databases">
        <authorList>
            <person name="Seilhamer J.J."/>
        </authorList>
    </citation>
    <scope>NUCLEOTIDE SEQUENCE [LARGE SCALE GENOMIC DNA]</scope>
    <source>
        <strain evidence="7 8">A37T2</strain>
    </source>
</reference>